<proteinExistence type="predicted"/>
<keyword evidence="2" id="KW-1185">Reference proteome</keyword>
<reference evidence="2" key="1">
    <citation type="submission" date="2015-03" db="EMBL/GenBank/DDBJ databases">
        <authorList>
            <person name="Nijsse Bart"/>
        </authorList>
    </citation>
    <scope>NUCLEOTIDE SEQUENCE [LARGE SCALE GENOMIC DNA]</scope>
</reference>
<dbReference type="Proteomes" id="UP000049855">
    <property type="component" value="Unassembled WGS sequence"/>
</dbReference>
<name>A0A0U1L4R8_9FIRM</name>
<dbReference type="AlphaFoldDB" id="A0A0U1L4R8"/>
<accession>A0A0U1L4R8</accession>
<sequence length="46" mass="5296">MLVSEINKNIDLAMQEQVGVQFVDAVLYVFEEGQAYRSIQLCICTW</sequence>
<gene>
    <name evidence="1" type="ORF">SpAn4DRAFT_1163</name>
</gene>
<evidence type="ECO:0000313" key="2">
    <source>
        <dbReference type="Proteomes" id="UP000049855"/>
    </source>
</evidence>
<protein>
    <submittedName>
        <fullName evidence="1">Uncharacterized protein</fullName>
    </submittedName>
</protein>
<organism evidence="1 2">
    <name type="scientific">Sporomusa ovata</name>
    <dbReference type="NCBI Taxonomy" id="2378"/>
    <lineage>
        <taxon>Bacteria</taxon>
        <taxon>Bacillati</taxon>
        <taxon>Bacillota</taxon>
        <taxon>Negativicutes</taxon>
        <taxon>Selenomonadales</taxon>
        <taxon>Sporomusaceae</taxon>
        <taxon>Sporomusa</taxon>
    </lineage>
</organism>
<evidence type="ECO:0000313" key="1">
    <source>
        <dbReference type="EMBL" id="CQR74701.1"/>
    </source>
</evidence>
<dbReference type="EMBL" id="CTRP01000014">
    <property type="protein sequence ID" value="CQR74701.1"/>
    <property type="molecule type" value="Genomic_DNA"/>
</dbReference>